<proteinExistence type="predicted"/>
<comment type="caution">
    <text evidence="1">The sequence shown here is derived from an EMBL/GenBank/DDBJ whole genome shotgun (WGS) entry which is preliminary data.</text>
</comment>
<protein>
    <submittedName>
        <fullName evidence="1">Uncharacterized protein</fullName>
    </submittedName>
</protein>
<dbReference type="AlphaFoldDB" id="A0A9N7N214"/>
<sequence>MAHLPALPALGDYVAPDFTLTEEIPNGECHRRKTFEKSSEVHPINAVDAAMAEIRYNSVRVVPVHPQLRAMLETLRDGQNRIQVRLQNFQNAQGQFQVELRDDLHAHGQAQQRGHLQVQEAINDFNTKLDTFIRVSTARSFNQSIKYNQRLVPFQVPPKILAGHPFVDHPNVPGVNLNHVYQVGADPPNGLVPLNFGELNDMRGDMANSLSRLRALFWFYNDPRLFIADNATESRCEEGWDNFKTYIRK</sequence>
<dbReference type="EMBL" id="CACSLK010016925">
    <property type="protein sequence ID" value="CAA0818379.1"/>
    <property type="molecule type" value="Genomic_DNA"/>
</dbReference>
<evidence type="ECO:0000313" key="2">
    <source>
        <dbReference type="Proteomes" id="UP001153555"/>
    </source>
</evidence>
<gene>
    <name evidence="1" type="ORF">SHERM_01232</name>
</gene>
<dbReference type="OrthoDB" id="921323at2759"/>
<evidence type="ECO:0000313" key="1">
    <source>
        <dbReference type="EMBL" id="CAA0818379.1"/>
    </source>
</evidence>
<reference evidence="1" key="1">
    <citation type="submission" date="2019-12" db="EMBL/GenBank/DDBJ databases">
        <authorList>
            <person name="Scholes J."/>
        </authorList>
    </citation>
    <scope>NUCLEOTIDE SEQUENCE</scope>
</reference>
<accession>A0A9N7N214</accession>
<organism evidence="1 2">
    <name type="scientific">Striga hermonthica</name>
    <name type="common">Purple witchweed</name>
    <name type="synonym">Buchnera hermonthica</name>
    <dbReference type="NCBI Taxonomy" id="68872"/>
    <lineage>
        <taxon>Eukaryota</taxon>
        <taxon>Viridiplantae</taxon>
        <taxon>Streptophyta</taxon>
        <taxon>Embryophyta</taxon>
        <taxon>Tracheophyta</taxon>
        <taxon>Spermatophyta</taxon>
        <taxon>Magnoliopsida</taxon>
        <taxon>eudicotyledons</taxon>
        <taxon>Gunneridae</taxon>
        <taxon>Pentapetalae</taxon>
        <taxon>asterids</taxon>
        <taxon>lamiids</taxon>
        <taxon>Lamiales</taxon>
        <taxon>Orobanchaceae</taxon>
        <taxon>Buchnereae</taxon>
        <taxon>Striga</taxon>
    </lineage>
</organism>
<keyword evidence="2" id="KW-1185">Reference proteome</keyword>
<dbReference type="Proteomes" id="UP001153555">
    <property type="component" value="Unassembled WGS sequence"/>
</dbReference>
<name>A0A9N7N214_STRHE</name>